<dbReference type="SUPFAM" id="SSF51905">
    <property type="entry name" value="FAD/NAD(P)-binding domain"/>
    <property type="match status" value="1"/>
</dbReference>
<dbReference type="GO" id="GO:0004497">
    <property type="term" value="F:monooxygenase activity"/>
    <property type="evidence" value="ECO:0007669"/>
    <property type="project" value="UniProtKB-ARBA"/>
</dbReference>
<reference evidence="7 8" key="1">
    <citation type="journal article" date="2004" name="Proc. Natl. Acad. Sci. U.S.A.">
        <title>The complete genomic sequence of Nocardia farcinica IFM 10152.</title>
        <authorList>
            <person name="Ishikawa J."/>
            <person name="Yamashita A."/>
            <person name="Mikami Y."/>
            <person name="Hoshino Y."/>
            <person name="Kurita H."/>
            <person name="Hotta K."/>
            <person name="Shiba T."/>
            <person name="Hattori M."/>
        </authorList>
    </citation>
    <scope>NUCLEOTIDE SEQUENCE [LARGE SCALE GENOMIC DNA]</scope>
    <source>
        <strain evidence="7 8">IFM 10152</strain>
    </source>
</reference>
<gene>
    <name evidence="7" type="ordered locus">NFA_26970</name>
</gene>
<dbReference type="Gene3D" id="3.50.50.60">
    <property type="entry name" value="FAD/NAD(P)-binding domain"/>
    <property type="match status" value="1"/>
</dbReference>
<dbReference type="Gene3D" id="2.102.10.10">
    <property type="entry name" value="Rieske [2Fe-2S] iron-sulphur domain"/>
    <property type="match status" value="1"/>
</dbReference>
<dbReference type="InterPro" id="IPR038010">
    <property type="entry name" value="YhfW_C"/>
</dbReference>
<name>Q5YW97_NOCFA</name>
<protein>
    <submittedName>
        <fullName evidence="7">Putative oxidoreductase</fullName>
    </submittedName>
</protein>
<dbReference type="PANTHER" id="PTHR13847">
    <property type="entry name" value="SARCOSINE DEHYDROGENASE-RELATED"/>
    <property type="match status" value="1"/>
</dbReference>
<evidence type="ECO:0000256" key="1">
    <source>
        <dbReference type="ARBA" id="ARBA00022714"/>
    </source>
</evidence>
<dbReference type="eggNOG" id="COG0723">
    <property type="taxonomic scope" value="Bacteria"/>
</dbReference>
<sequence>MIAPAAFRGPRNGYAPCMTSLWLNDAEVPARLRLTAGARYDTLVVGAGLVGLATALLLAESGREVAVLEARRVGAGTTGASTAKVSLLQGTRGSTIAQRHGTAALSRYVAANRDGLDWLLHFCADHDLDVQRVPAYTYAQDESELSSVRAEFEATRAVGLPTELVDQLDVPFPAHGAVRLAEQAQLDPMAVLAALAAEVEAHGAPIYESTRAQALRHDGGQIVVRTEHGDVSATNVVVATGTPIFDRGGFFARLTAQRSYLAAFRVPGPVPHEMYISAGQPSRSLRYHPTADGDLLLVGGSGHEVGRTRSEAAHVEQVLDWTRRWFPGAEPLYRWSAQDYHPVGELPYVGPLLPGQDGVLVASGFAKWGMTNGAAAALALAGRLTGKTPAWAGTLATWQPGELKSLGSGVQVNAAVAQHMSTGWLRLLGNSGTTVPPEGCGRVERHGLHPTAVSTVDGVTHEVSAVCSHLYGIVHWNDAERSWDCPLHGSRFAPDGSVLEGPATKPLPTRRSPLPASPATENLGS</sequence>
<keyword evidence="1" id="KW-0001">2Fe-2S</keyword>
<dbReference type="InterPro" id="IPR017941">
    <property type="entry name" value="Rieske_2Fe-2S"/>
</dbReference>
<organism evidence="7 8">
    <name type="scientific">Nocardia farcinica (strain IFM 10152)</name>
    <dbReference type="NCBI Taxonomy" id="247156"/>
    <lineage>
        <taxon>Bacteria</taxon>
        <taxon>Bacillati</taxon>
        <taxon>Actinomycetota</taxon>
        <taxon>Actinomycetes</taxon>
        <taxon>Mycobacteriales</taxon>
        <taxon>Nocardiaceae</taxon>
        <taxon>Nocardia</taxon>
    </lineage>
</organism>
<evidence type="ECO:0000256" key="5">
    <source>
        <dbReference type="SAM" id="MobiDB-lite"/>
    </source>
</evidence>
<keyword evidence="3" id="KW-0408">Iron</keyword>
<dbReference type="GO" id="GO:0046872">
    <property type="term" value="F:metal ion binding"/>
    <property type="evidence" value="ECO:0007669"/>
    <property type="project" value="UniProtKB-KW"/>
</dbReference>
<dbReference type="STRING" id="247156.NFA_26970"/>
<keyword evidence="2" id="KW-0479">Metal-binding</keyword>
<dbReference type="KEGG" id="nfa:NFA_26970"/>
<dbReference type="AlphaFoldDB" id="Q5YW97"/>
<evidence type="ECO:0000259" key="6">
    <source>
        <dbReference type="PROSITE" id="PS51296"/>
    </source>
</evidence>
<evidence type="ECO:0000256" key="3">
    <source>
        <dbReference type="ARBA" id="ARBA00023004"/>
    </source>
</evidence>
<dbReference type="PANTHER" id="PTHR13847:SF274">
    <property type="entry name" value="RIESKE 2FE-2S IRON-SULFUR PROTEIN YHFW-RELATED"/>
    <property type="match status" value="1"/>
</dbReference>
<feature type="region of interest" description="Disordered" evidence="5">
    <location>
        <begin position="494"/>
        <end position="525"/>
    </location>
</feature>
<dbReference type="HOGENOM" id="CLU_007884_15_0_11"/>
<dbReference type="GO" id="GO:0016705">
    <property type="term" value="F:oxidoreductase activity, acting on paired donors, with incorporation or reduction of molecular oxygen"/>
    <property type="evidence" value="ECO:0007669"/>
    <property type="project" value="UniProtKB-ARBA"/>
</dbReference>
<evidence type="ECO:0000313" key="7">
    <source>
        <dbReference type="EMBL" id="BAD57544.1"/>
    </source>
</evidence>
<dbReference type="Proteomes" id="UP000006820">
    <property type="component" value="Chromosome"/>
</dbReference>
<dbReference type="InterPro" id="IPR036188">
    <property type="entry name" value="FAD/NAD-bd_sf"/>
</dbReference>
<dbReference type="CDD" id="cd03477">
    <property type="entry name" value="Rieske_YhfW_C"/>
    <property type="match status" value="1"/>
</dbReference>
<dbReference type="Pfam" id="PF01266">
    <property type="entry name" value="DAO"/>
    <property type="match status" value="1"/>
</dbReference>
<evidence type="ECO:0000313" key="8">
    <source>
        <dbReference type="Proteomes" id="UP000006820"/>
    </source>
</evidence>
<dbReference type="EMBL" id="AP006618">
    <property type="protein sequence ID" value="BAD57544.1"/>
    <property type="molecule type" value="Genomic_DNA"/>
</dbReference>
<keyword evidence="4" id="KW-0411">Iron-sulfur</keyword>
<dbReference type="Gene3D" id="3.30.9.10">
    <property type="entry name" value="D-Amino Acid Oxidase, subunit A, domain 2"/>
    <property type="match status" value="1"/>
</dbReference>
<dbReference type="PRINTS" id="PR00420">
    <property type="entry name" value="RNGMNOXGNASE"/>
</dbReference>
<evidence type="ECO:0000256" key="2">
    <source>
        <dbReference type="ARBA" id="ARBA00022723"/>
    </source>
</evidence>
<keyword evidence="8" id="KW-1185">Reference proteome</keyword>
<feature type="domain" description="Rieske" evidence="6">
    <location>
        <begin position="427"/>
        <end position="509"/>
    </location>
</feature>
<dbReference type="GO" id="GO:0005737">
    <property type="term" value="C:cytoplasm"/>
    <property type="evidence" value="ECO:0007669"/>
    <property type="project" value="TreeGrafter"/>
</dbReference>
<proteinExistence type="predicted"/>
<accession>Q5YW97</accession>
<dbReference type="Pfam" id="PF00355">
    <property type="entry name" value="Rieske"/>
    <property type="match status" value="1"/>
</dbReference>
<dbReference type="InterPro" id="IPR006076">
    <property type="entry name" value="FAD-dep_OxRdtase"/>
</dbReference>
<dbReference type="GO" id="GO:0051537">
    <property type="term" value="F:2 iron, 2 sulfur cluster binding"/>
    <property type="evidence" value="ECO:0007669"/>
    <property type="project" value="UniProtKB-KW"/>
</dbReference>
<dbReference type="PROSITE" id="PS51296">
    <property type="entry name" value="RIESKE"/>
    <property type="match status" value="1"/>
</dbReference>
<dbReference type="eggNOG" id="COG0665">
    <property type="taxonomic scope" value="Bacteria"/>
</dbReference>
<dbReference type="InterPro" id="IPR036922">
    <property type="entry name" value="Rieske_2Fe-2S_sf"/>
</dbReference>
<evidence type="ECO:0000256" key="4">
    <source>
        <dbReference type="ARBA" id="ARBA00023014"/>
    </source>
</evidence>
<dbReference type="SUPFAM" id="SSF50022">
    <property type="entry name" value="ISP domain"/>
    <property type="match status" value="1"/>
</dbReference>